<accession>A0A151AC37</accession>
<evidence type="ECO:0000259" key="4">
    <source>
        <dbReference type="Pfam" id="PF23379"/>
    </source>
</evidence>
<comment type="caution">
    <text evidence="5">The sequence shown here is derived from an EMBL/GenBank/DDBJ whole genome shotgun (WGS) entry which is preliminary data.</text>
</comment>
<keyword evidence="1" id="KW-0175">Coiled coil</keyword>
<organism evidence="5 6">
    <name type="scientific">Halalkalicoccus paucihalophilus</name>
    <dbReference type="NCBI Taxonomy" id="1008153"/>
    <lineage>
        <taxon>Archaea</taxon>
        <taxon>Methanobacteriati</taxon>
        <taxon>Methanobacteriota</taxon>
        <taxon>Stenosarchaea group</taxon>
        <taxon>Halobacteria</taxon>
        <taxon>Halobacteriales</taxon>
        <taxon>Halococcaceae</taxon>
        <taxon>Halalkalicoccus</taxon>
    </lineage>
</organism>
<keyword evidence="6" id="KW-1185">Reference proteome</keyword>
<name>A0A151AC37_9EURY</name>
<dbReference type="InterPro" id="IPR055520">
    <property type="entry name" value="DUF7094"/>
</dbReference>
<evidence type="ECO:0000313" key="5">
    <source>
        <dbReference type="EMBL" id="KYH25205.1"/>
    </source>
</evidence>
<feature type="coiled-coil region" evidence="1">
    <location>
        <begin position="104"/>
        <end position="166"/>
    </location>
</feature>
<feature type="domain" description="DUF7094" evidence="3">
    <location>
        <begin position="210"/>
        <end position="315"/>
    </location>
</feature>
<evidence type="ECO:0000259" key="3">
    <source>
        <dbReference type="Pfam" id="PF23375"/>
    </source>
</evidence>
<dbReference type="AlphaFoldDB" id="A0A151AC37"/>
<dbReference type="Pfam" id="PF23375">
    <property type="entry name" value="DUF7094"/>
    <property type="match status" value="1"/>
</dbReference>
<dbReference type="InterPro" id="IPR055522">
    <property type="entry name" value="DUF7096"/>
</dbReference>
<sequence length="412" mass="44043">MTRLLPVILAALLVCSLPAVAVSSALAPAVGTGLDRSTGSQAAVDAAAIDWLELSEGPAASGTGYVGVDLGAALSEDSNRLEARYANHRFDARMEQAGSDAERRAIIREEADRLLEAVARLRERERTAYTAYYEGNSSERELLATLAEVHANAAVLEASVTTLEEQTADTPGVSLDSELEAMETETHTMQGPVRERVAGMVHGEADPARVHVETGGEGVVLAMIDGDRFYREAHRMDRRDLDAEPQYSSLGQSEDRIAELYPSIFPEARWSYSEVGYNTHRGTGTYSEGSLTVFLDTRTGDVYREFKMLRLDQLDTRVVETNTTDGITTTVSGTVPGGPAKVTLADAETGAALSGEVTINDRTVGTTDDGPVWFVAPRGSMTVTATVGGDEVEFTVDEETASQGTVRAAEGS</sequence>
<reference evidence="5 6" key="1">
    <citation type="submission" date="2016-02" db="EMBL/GenBank/DDBJ databases">
        <title>Genome sequence of Halalkalicoccus paucihalophilus DSM 24557.</title>
        <authorList>
            <person name="Poehlein A."/>
            <person name="Daniel R."/>
        </authorList>
    </citation>
    <scope>NUCLEOTIDE SEQUENCE [LARGE SCALE GENOMIC DNA]</scope>
    <source>
        <strain evidence="5 6">DSM 24557</strain>
    </source>
</reference>
<dbReference type="OrthoDB" id="201701at2157"/>
<dbReference type="Pfam" id="PF23374">
    <property type="entry name" value="Fn3_arc"/>
    <property type="match status" value="1"/>
</dbReference>
<evidence type="ECO:0000313" key="6">
    <source>
        <dbReference type="Proteomes" id="UP000075321"/>
    </source>
</evidence>
<gene>
    <name evidence="5" type="ORF">HAPAU_27890</name>
</gene>
<feature type="domain" description="Fibronectin-III type-like" evidence="2">
    <location>
        <begin position="320"/>
        <end position="393"/>
    </location>
</feature>
<dbReference type="PATRIC" id="fig|1008153.3.peg.2850"/>
<feature type="domain" description="DUF7096" evidence="4">
    <location>
        <begin position="1"/>
        <end position="205"/>
    </location>
</feature>
<protein>
    <submittedName>
        <fullName evidence="5">Uncharacterized protein</fullName>
    </submittedName>
</protein>
<dbReference type="Proteomes" id="UP000075321">
    <property type="component" value="Unassembled WGS sequence"/>
</dbReference>
<dbReference type="RefSeq" id="WP_066383593.1">
    <property type="nucleotide sequence ID" value="NZ_LTAZ01000007.1"/>
</dbReference>
<dbReference type="EMBL" id="LTAZ01000007">
    <property type="protein sequence ID" value="KYH25205.1"/>
    <property type="molecule type" value="Genomic_DNA"/>
</dbReference>
<dbReference type="InterPro" id="IPR056397">
    <property type="entry name" value="Fn3_arc"/>
</dbReference>
<dbReference type="Pfam" id="PF23379">
    <property type="entry name" value="DUF7096"/>
    <property type="match status" value="1"/>
</dbReference>
<evidence type="ECO:0000259" key="2">
    <source>
        <dbReference type="Pfam" id="PF23374"/>
    </source>
</evidence>
<proteinExistence type="predicted"/>
<evidence type="ECO:0000256" key="1">
    <source>
        <dbReference type="SAM" id="Coils"/>
    </source>
</evidence>